<evidence type="ECO:0000256" key="1">
    <source>
        <dbReference type="SAM" id="MobiDB-lite"/>
    </source>
</evidence>
<dbReference type="SUPFAM" id="SSF53474">
    <property type="entry name" value="alpha/beta-Hydrolases"/>
    <property type="match status" value="1"/>
</dbReference>
<feature type="domain" description="AB hydrolase-1" evidence="2">
    <location>
        <begin position="24"/>
        <end position="133"/>
    </location>
</feature>
<keyword evidence="3" id="KW-0378">Hydrolase</keyword>
<dbReference type="PANTHER" id="PTHR43798">
    <property type="entry name" value="MONOACYLGLYCEROL LIPASE"/>
    <property type="match status" value="1"/>
</dbReference>
<comment type="caution">
    <text evidence="3">The sequence shown here is derived from an EMBL/GenBank/DDBJ whole genome shotgun (WGS) entry which is preliminary data.</text>
</comment>
<dbReference type="Proteomes" id="UP000283128">
    <property type="component" value="Unassembled WGS sequence"/>
</dbReference>
<gene>
    <name evidence="3" type="ORF">EOT10_05355</name>
</gene>
<dbReference type="Gene3D" id="3.40.50.1820">
    <property type="entry name" value="alpha/beta hydrolase"/>
    <property type="match status" value="1"/>
</dbReference>
<dbReference type="Pfam" id="PF00561">
    <property type="entry name" value="Abhydrolase_1"/>
    <property type="match status" value="1"/>
</dbReference>
<evidence type="ECO:0000313" key="3">
    <source>
        <dbReference type="EMBL" id="RVU27729.1"/>
    </source>
</evidence>
<dbReference type="InterPro" id="IPR000073">
    <property type="entry name" value="AB_hydrolase_1"/>
</dbReference>
<dbReference type="GO" id="GO:0016787">
    <property type="term" value="F:hydrolase activity"/>
    <property type="evidence" value="ECO:0007669"/>
    <property type="project" value="UniProtKB-KW"/>
</dbReference>
<reference evidence="3 4" key="1">
    <citation type="submission" date="2019-01" db="EMBL/GenBank/DDBJ databases">
        <title>Genome sequences of Streptomyces and Rhizobium isolates collected from root and soil.</title>
        <authorList>
            <person name="Chhettri S."/>
            <person name="Sevigny J.L."/>
            <person name="Sen A."/>
            <person name="Ennis N."/>
            <person name="Tisa L."/>
        </authorList>
    </citation>
    <scope>NUCLEOTIDE SEQUENCE [LARGE SCALE GENOMIC DNA]</scope>
    <source>
        <strain evidence="3 4">San01</strain>
    </source>
</reference>
<name>A0A3S2VZW6_9ACTN</name>
<proteinExistence type="predicted"/>
<dbReference type="PRINTS" id="PR00111">
    <property type="entry name" value="ABHYDROLASE"/>
</dbReference>
<evidence type="ECO:0000259" key="2">
    <source>
        <dbReference type="Pfam" id="PF00561"/>
    </source>
</evidence>
<organism evidence="3 4">
    <name type="scientific">Streptomyces antnestii</name>
    <dbReference type="NCBI Taxonomy" id="2494256"/>
    <lineage>
        <taxon>Bacteria</taxon>
        <taxon>Bacillati</taxon>
        <taxon>Actinomycetota</taxon>
        <taxon>Actinomycetes</taxon>
        <taxon>Kitasatosporales</taxon>
        <taxon>Streptomycetaceae</taxon>
        <taxon>Streptomyces</taxon>
    </lineage>
</organism>
<dbReference type="EMBL" id="RZYA01000002">
    <property type="protein sequence ID" value="RVU27729.1"/>
    <property type="molecule type" value="Genomic_DNA"/>
</dbReference>
<protein>
    <submittedName>
        <fullName evidence="3">Alpha/beta fold hydrolase</fullName>
    </submittedName>
</protein>
<accession>A0A3S2VZW6</accession>
<sequence length="277" mass="28634">MDDPGRTAVTPSLHHVVTGPSDAPPLLLGPSLGTSTVVWDPQLASLSRHFRVIRFDLPGHGGSPTHLLPGAAAGATTVDDLATLVLRLAGDLSLSRFHYAGISLGGAIGAHLALTAPERVATLALVCSSAHFGGPGPWWERAALVRDGGTGPLLAATPGRWFASDRGPATDRQARLLDGLATCDPEGYAACCDALASYDVRARLREITTPTLVIGGTQDLATPLDHAEELAAGIPHATLTTVRTGHLADEQPRAVATALLTHLSARPASLDLPTPDI</sequence>
<dbReference type="OrthoDB" id="3396704at2"/>
<evidence type="ECO:0000313" key="4">
    <source>
        <dbReference type="Proteomes" id="UP000283128"/>
    </source>
</evidence>
<keyword evidence="4" id="KW-1185">Reference proteome</keyword>
<dbReference type="AlphaFoldDB" id="A0A3S2VZW6"/>
<dbReference type="InterPro" id="IPR050266">
    <property type="entry name" value="AB_hydrolase_sf"/>
</dbReference>
<dbReference type="RefSeq" id="WP_127826885.1">
    <property type="nucleotide sequence ID" value="NZ_RZYA01000002.1"/>
</dbReference>
<dbReference type="InterPro" id="IPR029058">
    <property type="entry name" value="AB_hydrolase_fold"/>
</dbReference>
<feature type="region of interest" description="Disordered" evidence="1">
    <location>
        <begin position="1"/>
        <end position="21"/>
    </location>
</feature>